<keyword evidence="5" id="KW-0963">Cytoplasm</keyword>
<dbReference type="InterPro" id="IPR000048">
    <property type="entry name" value="IQ_motif_EF-hand-BS"/>
</dbReference>
<keyword evidence="9 11" id="KW-0472">Membrane</keyword>
<keyword evidence="6 11" id="KW-0812">Transmembrane</keyword>
<feature type="region of interest" description="Disordered" evidence="12">
    <location>
        <begin position="820"/>
        <end position="847"/>
    </location>
</feature>
<evidence type="ECO:0000256" key="2">
    <source>
        <dbReference type="ARBA" id="ARBA00004141"/>
    </source>
</evidence>
<name>A0ABR2C2Q6_9ROSI</name>
<protein>
    <submittedName>
        <fullName evidence="13">Uncharacterized protein</fullName>
    </submittedName>
</protein>
<dbReference type="Pfam" id="PF00612">
    <property type="entry name" value="IQ"/>
    <property type="match status" value="1"/>
</dbReference>
<evidence type="ECO:0000313" key="13">
    <source>
        <dbReference type="EMBL" id="KAK8513666.1"/>
    </source>
</evidence>
<evidence type="ECO:0000256" key="10">
    <source>
        <dbReference type="ARBA" id="ARBA00023242"/>
    </source>
</evidence>
<evidence type="ECO:0000256" key="1">
    <source>
        <dbReference type="ARBA" id="ARBA00004123"/>
    </source>
</evidence>
<evidence type="ECO:0000256" key="8">
    <source>
        <dbReference type="ARBA" id="ARBA00022860"/>
    </source>
</evidence>
<dbReference type="PANTHER" id="PTHR31250">
    <property type="entry name" value="IQ DOMAIN-CONTAINING PROTEIN IQM3"/>
    <property type="match status" value="1"/>
</dbReference>
<keyword evidence="10" id="KW-0539">Nucleus</keyword>
<dbReference type="InterPro" id="IPR023395">
    <property type="entry name" value="MCP_dom_sf"/>
</dbReference>
<reference evidence="13 14" key="1">
    <citation type="journal article" date="2024" name="G3 (Bethesda)">
        <title>Genome assembly of Hibiscus sabdariffa L. provides insights into metabolisms of medicinal natural products.</title>
        <authorList>
            <person name="Kim T."/>
        </authorList>
    </citation>
    <scope>NUCLEOTIDE SEQUENCE [LARGE SCALE GENOMIC DNA]</scope>
    <source>
        <strain evidence="13">TK-2024</strain>
        <tissue evidence="13">Old leaves</tissue>
    </source>
</reference>
<dbReference type="Gene3D" id="1.50.40.10">
    <property type="entry name" value="Mitochondrial carrier domain"/>
    <property type="match status" value="1"/>
</dbReference>
<dbReference type="InterPro" id="IPR044159">
    <property type="entry name" value="IQM"/>
</dbReference>
<dbReference type="PRINTS" id="PR00926">
    <property type="entry name" value="MITOCARRIER"/>
</dbReference>
<dbReference type="InterPro" id="IPR002067">
    <property type="entry name" value="MCP"/>
</dbReference>
<evidence type="ECO:0000256" key="7">
    <source>
        <dbReference type="ARBA" id="ARBA00022737"/>
    </source>
</evidence>
<gene>
    <name evidence="13" type="ORF">V6N12_052841</name>
</gene>
<evidence type="ECO:0000256" key="6">
    <source>
        <dbReference type="ARBA" id="ARBA00022692"/>
    </source>
</evidence>
<keyword evidence="4" id="KW-0813">Transport</keyword>
<evidence type="ECO:0000256" key="5">
    <source>
        <dbReference type="ARBA" id="ARBA00022490"/>
    </source>
</evidence>
<organism evidence="13 14">
    <name type="scientific">Hibiscus sabdariffa</name>
    <name type="common">roselle</name>
    <dbReference type="NCBI Taxonomy" id="183260"/>
    <lineage>
        <taxon>Eukaryota</taxon>
        <taxon>Viridiplantae</taxon>
        <taxon>Streptophyta</taxon>
        <taxon>Embryophyta</taxon>
        <taxon>Tracheophyta</taxon>
        <taxon>Spermatophyta</taxon>
        <taxon>Magnoliopsida</taxon>
        <taxon>eudicotyledons</taxon>
        <taxon>Gunneridae</taxon>
        <taxon>Pentapetalae</taxon>
        <taxon>rosids</taxon>
        <taxon>malvids</taxon>
        <taxon>Malvales</taxon>
        <taxon>Malvaceae</taxon>
        <taxon>Malvoideae</taxon>
        <taxon>Hibiscus</taxon>
    </lineage>
</organism>
<dbReference type="Pfam" id="PF00153">
    <property type="entry name" value="Mito_carr"/>
    <property type="match status" value="3"/>
</dbReference>
<accession>A0ABR2C2Q6</accession>
<keyword evidence="8" id="KW-0112">Calmodulin-binding</keyword>
<evidence type="ECO:0000256" key="12">
    <source>
        <dbReference type="SAM" id="MobiDB-lite"/>
    </source>
</evidence>
<feature type="region of interest" description="Disordered" evidence="12">
    <location>
        <begin position="375"/>
        <end position="394"/>
    </location>
</feature>
<evidence type="ECO:0000256" key="3">
    <source>
        <dbReference type="ARBA" id="ARBA00004496"/>
    </source>
</evidence>
<keyword evidence="7" id="KW-0677">Repeat</keyword>
<comment type="subcellular location">
    <subcellularLocation>
        <location evidence="3">Cytoplasm</location>
    </subcellularLocation>
    <subcellularLocation>
        <location evidence="2">Membrane</location>
        <topology evidence="2">Multi-pass membrane protein</topology>
    </subcellularLocation>
    <subcellularLocation>
        <location evidence="1">Nucleus</location>
    </subcellularLocation>
</comment>
<dbReference type="Proteomes" id="UP001472677">
    <property type="component" value="Unassembled WGS sequence"/>
</dbReference>
<evidence type="ECO:0000256" key="9">
    <source>
        <dbReference type="ARBA" id="ARBA00023136"/>
    </source>
</evidence>
<dbReference type="PROSITE" id="PS50096">
    <property type="entry name" value="IQ"/>
    <property type="match status" value="1"/>
</dbReference>
<dbReference type="SUPFAM" id="SSF103506">
    <property type="entry name" value="Mitochondrial carrier"/>
    <property type="match status" value="1"/>
</dbReference>
<feature type="repeat" description="Solcar" evidence="11">
    <location>
        <begin position="237"/>
        <end position="331"/>
    </location>
</feature>
<evidence type="ECO:0000256" key="11">
    <source>
        <dbReference type="PROSITE-ProRule" id="PRU00282"/>
    </source>
</evidence>
<feature type="repeat" description="Solcar" evidence="11">
    <location>
        <begin position="129"/>
        <end position="230"/>
    </location>
</feature>
<dbReference type="PROSITE" id="PS50920">
    <property type="entry name" value="SOLCAR"/>
    <property type="match status" value="3"/>
</dbReference>
<sequence>MDSPQGSTFTANMTELVDGSTARRQVSYVDRLPVYAKELIAGGAAGAFAKTTVAPLERTKILLQTRTDGFRSLGVYQSLRKVLNHEGVLGFYKGNGASVIRIIPYAALHFMTYEQYRGWILHNYSSMGSGPFVDLLAGSASGGTAVLCTYPLDLARTKLAYQVTDTGTNIRSGIRSLYPQPAYSGIRDVVTRVYKEAGIRGLYRGVGPTLVGILPYAGLKFYVYEVLKTHVPEEQRKSIVMHLSCGAVAGLLGQTFTYPLDVVRRQMQVENLQCSTIQGGVTRYRNTLDGLTTIVRYQGWRQLFAGLSINYMKMVPSVAVGFAGYDMMKVKLLEKVFLLLNCLFSSVAEHVTCKEILKRQFFSYTDMEKDTVRSISLEKDDGEKHDPQSPIKEPKLEASDSFRHLALDQGNVNSVVSNDKANGIVIPEKPTIMLPKPVIMFSPRPLSDLDAAAATKLQKVYRGYRTRRNLADCAVVVEELWWKTLDSAALRRCSVSFYDNEKHETVISKWARAKTRAAKVGKGLSKDEKAQKLALQHWLEAIDPRHRYGHNLHFYYDAWSASKSSQPFFYWLDIGDGKELNLKKCKRTYLQRQCIKYLGPKERKAFEVIVESGKLIYKQSGMLVNTIEGSKWIFVLSTTRSLYVGKKKKGAFQHSSFLSGGATTAAGRLVVSHGVLEAIWPYSGHYLPTEDNFKEFIIFLEEHNVDLTDVKRCAVDEDYTSNKVAGDESKHGVSKDLMATAKSTESKAVEVDDEPKNDSCIRPEYLETSMDTIAANLEAEAFNMVKRLSCKWTSGISPRIGCVREYPKELQSQALEQVNLSPRSTPGRFANSGPIPSPRPSHKIRVSPRLAYMGLPSPRVSVMASK</sequence>
<dbReference type="PANTHER" id="PTHR31250:SF59">
    <property type="entry name" value="IQ DOMAIN-CONTAINING PROTEIN IQM4-LIKE"/>
    <property type="match status" value="1"/>
</dbReference>
<comment type="caution">
    <text evidence="13">The sequence shown here is derived from an EMBL/GenBank/DDBJ whole genome shotgun (WGS) entry which is preliminary data.</text>
</comment>
<evidence type="ECO:0000313" key="14">
    <source>
        <dbReference type="Proteomes" id="UP001472677"/>
    </source>
</evidence>
<dbReference type="CDD" id="cd23767">
    <property type="entry name" value="IQCD"/>
    <property type="match status" value="1"/>
</dbReference>
<dbReference type="InterPro" id="IPR018108">
    <property type="entry name" value="MCP_transmembrane"/>
</dbReference>
<proteinExistence type="predicted"/>
<feature type="repeat" description="Solcar" evidence="11">
    <location>
        <begin position="33"/>
        <end position="119"/>
    </location>
</feature>
<dbReference type="EMBL" id="JBBPBM010000069">
    <property type="protein sequence ID" value="KAK8513666.1"/>
    <property type="molecule type" value="Genomic_DNA"/>
</dbReference>
<keyword evidence="14" id="KW-1185">Reference proteome</keyword>
<evidence type="ECO:0000256" key="4">
    <source>
        <dbReference type="ARBA" id="ARBA00022448"/>
    </source>
</evidence>